<accession>A0A072NRQ5</accession>
<protein>
    <submittedName>
        <fullName evidence="1">Uncharacterized protein</fullName>
    </submittedName>
</protein>
<proteinExistence type="predicted"/>
<dbReference type="Proteomes" id="UP000027936">
    <property type="component" value="Unassembled WGS sequence"/>
</dbReference>
<evidence type="ECO:0000313" key="2">
    <source>
        <dbReference type="Proteomes" id="UP000027936"/>
    </source>
</evidence>
<evidence type="ECO:0000313" key="1">
    <source>
        <dbReference type="EMBL" id="KEF40394.1"/>
    </source>
</evidence>
<organism evidence="1 2">
    <name type="scientific">Schinkia azotoformans MEV2011</name>
    <dbReference type="NCBI Taxonomy" id="1348973"/>
    <lineage>
        <taxon>Bacteria</taxon>
        <taxon>Bacillati</taxon>
        <taxon>Bacillota</taxon>
        <taxon>Bacilli</taxon>
        <taxon>Bacillales</taxon>
        <taxon>Bacillaceae</taxon>
        <taxon>Calidifontibacillus/Schinkia group</taxon>
        <taxon>Schinkia</taxon>
    </lineage>
</organism>
<dbReference type="AlphaFoldDB" id="A0A072NRQ5"/>
<comment type="caution">
    <text evidence="1">The sequence shown here is derived from an EMBL/GenBank/DDBJ whole genome shotgun (WGS) entry which is preliminary data.</text>
</comment>
<gene>
    <name evidence="1" type="ORF">M670_00420</name>
</gene>
<dbReference type="PATRIC" id="fig|1348973.3.peg.409"/>
<dbReference type="RefSeq" id="WP_035192813.1">
    <property type="nucleotide sequence ID" value="NZ_JJRY01000001.1"/>
</dbReference>
<sequence length="249" mass="26965">MPEIQLPTKIAQDEIKAELALIKAYVDTLETSLGLNADATSATGSVHAKLKELRTLVDTLEGSLGQTTDAASATGTVHQKLKDIKNAIVANTVVNPFDFVPVATENTITLSSAYSTLYSYIGKGFISELPIVIDSNDGELVVTVDGVVKWKGYVKYGKVCGLLRDEHVQKVTTGSGSEYRRPYTRLDINGSYTGIQGEYYPQSYPYTGGSYCVCFLDTPIYFKSSILVQAKVFSTSSYSCTYGIKGGIQ</sequence>
<dbReference type="EMBL" id="JJRY01000001">
    <property type="protein sequence ID" value="KEF40394.1"/>
    <property type="molecule type" value="Genomic_DNA"/>
</dbReference>
<name>A0A072NRQ5_SCHAZ</name>
<reference evidence="1 2" key="1">
    <citation type="submission" date="2014-04" db="EMBL/GenBank/DDBJ databases">
        <title>Draft genome sequence of Bacillus azotoformans MEV2011, a (co-) denitrifying strain unable to grow in the presence of oxygen.</title>
        <authorList>
            <person name="Nielsen M."/>
            <person name="Schreiber L."/>
            <person name="Finster K."/>
            <person name="Schramm A."/>
        </authorList>
    </citation>
    <scope>NUCLEOTIDE SEQUENCE [LARGE SCALE GENOMIC DNA]</scope>
    <source>
        <strain evidence="1 2">MEV2011</strain>
    </source>
</reference>